<dbReference type="PANTHER" id="PTHR15950">
    <property type="entry name" value="TRANSCRIPTION COFACTOR VESTIGIAL-LIKE PROTEIN"/>
    <property type="match status" value="1"/>
</dbReference>
<dbReference type="eggNOG" id="ENOG502QS1A">
    <property type="taxonomic scope" value="Eukaryota"/>
</dbReference>
<dbReference type="Proteomes" id="UP000015103">
    <property type="component" value="Unassembled WGS sequence"/>
</dbReference>
<dbReference type="EMBL" id="ACPB03000010">
    <property type="status" value="NOT_ANNOTATED_CDS"/>
    <property type="molecule type" value="Genomic_DNA"/>
</dbReference>
<evidence type="ECO:0000256" key="2">
    <source>
        <dbReference type="ARBA" id="ARBA00023015"/>
    </source>
</evidence>
<evidence type="ECO:0000313" key="6">
    <source>
        <dbReference type="Proteomes" id="UP000015103"/>
    </source>
</evidence>
<evidence type="ECO:0000256" key="1">
    <source>
        <dbReference type="ARBA" id="ARBA00004123"/>
    </source>
</evidence>
<keyword evidence="3" id="KW-0804">Transcription</keyword>
<keyword evidence="6" id="KW-1185">Reference proteome</keyword>
<name>T1I8U7_RHOPR</name>
<dbReference type="OMA" id="SKASCHI"/>
<accession>T1I8U7</accession>
<protein>
    <submittedName>
        <fullName evidence="5">Uncharacterized protein</fullName>
    </submittedName>
</protein>
<dbReference type="HOGENOM" id="CLU_1116910_0_0_1"/>
<proteinExistence type="predicted"/>
<dbReference type="GO" id="GO:0006355">
    <property type="term" value="P:regulation of DNA-templated transcription"/>
    <property type="evidence" value="ECO:0007669"/>
    <property type="project" value="InterPro"/>
</dbReference>
<evidence type="ECO:0000313" key="5">
    <source>
        <dbReference type="EnsemblMetazoa" id="RPRC012719-PA"/>
    </source>
</evidence>
<keyword evidence="4" id="KW-0539">Nucleus</keyword>
<dbReference type="GO" id="GO:0005634">
    <property type="term" value="C:nucleus"/>
    <property type="evidence" value="ECO:0007669"/>
    <property type="project" value="UniProtKB-SubCell"/>
</dbReference>
<evidence type="ECO:0000256" key="3">
    <source>
        <dbReference type="ARBA" id="ARBA00023163"/>
    </source>
</evidence>
<dbReference type="Pfam" id="PF07545">
    <property type="entry name" value="Vg_Tdu"/>
    <property type="match status" value="1"/>
</dbReference>
<comment type="subcellular location">
    <subcellularLocation>
        <location evidence="1">Nucleus</location>
    </subcellularLocation>
</comment>
<dbReference type="AlphaFoldDB" id="T1I8U7"/>
<keyword evidence="2" id="KW-0805">Transcription regulation</keyword>
<sequence>MATGSVYTDDDEESGGSSRAQYVSANCVVFTHYTGDVAAVVDEHFTRALATDTKPITANSKASCHILASVCRLTFEGNSFNNVWVKTRANITSDFAGLKFRKNYFTRGVIINGSETWTLTAADERALRCWERKVLRIIYGPVVENGTYRSRKNAELMALYEEADVVKGIKIGRLRWLGHLHRMEEGRAPRKAYEGHPGGRRPRGRPRLKWLEKVEEDLDKLRVRQWRRKAMDRSDWDKVLSEAKALQGL</sequence>
<dbReference type="InParanoid" id="T1I8U7"/>
<reference evidence="5" key="1">
    <citation type="submission" date="2015-05" db="UniProtKB">
        <authorList>
            <consortium name="EnsemblMetazoa"/>
        </authorList>
    </citation>
    <scope>IDENTIFICATION</scope>
</reference>
<dbReference type="InterPro" id="IPR011520">
    <property type="entry name" value="Vg_fam"/>
</dbReference>
<dbReference type="PANTHER" id="PTHR15950:SF15">
    <property type="entry name" value="PROTEIN VESTIGIAL"/>
    <property type="match status" value="1"/>
</dbReference>
<dbReference type="VEuPathDB" id="VectorBase:RPRC012719"/>
<dbReference type="STRING" id="13249.T1I8U7"/>
<evidence type="ECO:0000256" key="4">
    <source>
        <dbReference type="ARBA" id="ARBA00023242"/>
    </source>
</evidence>
<dbReference type="EnsemblMetazoa" id="RPRC012719-RA">
    <property type="protein sequence ID" value="RPRC012719-PA"/>
    <property type="gene ID" value="RPRC012719"/>
</dbReference>
<organism evidence="5 6">
    <name type="scientific">Rhodnius prolixus</name>
    <name type="common">Triatomid bug</name>
    <dbReference type="NCBI Taxonomy" id="13249"/>
    <lineage>
        <taxon>Eukaryota</taxon>
        <taxon>Metazoa</taxon>
        <taxon>Ecdysozoa</taxon>
        <taxon>Arthropoda</taxon>
        <taxon>Hexapoda</taxon>
        <taxon>Insecta</taxon>
        <taxon>Pterygota</taxon>
        <taxon>Neoptera</taxon>
        <taxon>Paraneoptera</taxon>
        <taxon>Hemiptera</taxon>
        <taxon>Heteroptera</taxon>
        <taxon>Panheteroptera</taxon>
        <taxon>Cimicomorpha</taxon>
        <taxon>Reduviidae</taxon>
        <taxon>Triatominae</taxon>
        <taxon>Rhodnius</taxon>
    </lineage>
</organism>